<name>A0A9X3NZ78_9ACTN</name>
<keyword evidence="1" id="KW-0805">Transcription regulation</keyword>
<reference evidence="6" key="1">
    <citation type="submission" date="2021-10" db="EMBL/GenBank/DDBJ databases">
        <title>Streptomonospora sp. nov., isolated from mangrove soil.</title>
        <authorList>
            <person name="Chen X."/>
            <person name="Ge X."/>
            <person name="Liu W."/>
        </authorList>
    </citation>
    <scope>NUCLEOTIDE SEQUENCE</scope>
    <source>
        <strain evidence="6">S1-112</strain>
    </source>
</reference>
<dbReference type="InterPro" id="IPR036271">
    <property type="entry name" value="Tet_transcr_reg_TetR-rel_C_sf"/>
</dbReference>
<evidence type="ECO:0000259" key="5">
    <source>
        <dbReference type="PROSITE" id="PS50977"/>
    </source>
</evidence>
<dbReference type="Gene3D" id="1.10.357.10">
    <property type="entry name" value="Tetracycline Repressor, domain 2"/>
    <property type="match status" value="1"/>
</dbReference>
<keyword evidence="3" id="KW-0804">Transcription</keyword>
<dbReference type="SUPFAM" id="SSF48498">
    <property type="entry name" value="Tetracyclin repressor-like, C-terminal domain"/>
    <property type="match status" value="1"/>
</dbReference>
<comment type="caution">
    <text evidence="6">The sequence shown here is derived from an EMBL/GenBank/DDBJ whole genome shotgun (WGS) entry which is preliminary data.</text>
</comment>
<evidence type="ECO:0000313" key="7">
    <source>
        <dbReference type="Proteomes" id="UP001140076"/>
    </source>
</evidence>
<dbReference type="InterPro" id="IPR050109">
    <property type="entry name" value="HTH-type_TetR-like_transc_reg"/>
</dbReference>
<dbReference type="InterPro" id="IPR009057">
    <property type="entry name" value="Homeodomain-like_sf"/>
</dbReference>
<evidence type="ECO:0000256" key="1">
    <source>
        <dbReference type="ARBA" id="ARBA00023015"/>
    </source>
</evidence>
<protein>
    <submittedName>
        <fullName evidence="6">TetR/AcrR family transcriptional regulator</fullName>
    </submittedName>
</protein>
<evidence type="ECO:0000313" key="6">
    <source>
        <dbReference type="EMBL" id="MDA0567126.1"/>
    </source>
</evidence>
<dbReference type="GO" id="GO:0003700">
    <property type="term" value="F:DNA-binding transcription factor activity"/>
    <property type="evidence" value="ECO:0007669"/>
    <property type="project" value="TreeGrafter"/>
</dbReference>
<feature type="DNA-binding region" description="H-T-H motif" evidence="4">
    <location>
        <begin position="26"/>
        <end position="45"/>
    </location>
</feature>
<dbReference type="EMBL" id="JAJAQC010000049">
    <property type="protein sequence ID" value="MDA0567126.1"/>
    <property type="molecule type" value="Genomic_DNA"/>
</dbReference>
<sequence length="231" mass="24900">MREATSREIKEIARRHLVAHGAAGVSLRAIAREMGMTAPGLYRYFASLHDLLDSLRADLFTELTDAVAAAQAALPEDDTDGRVLAALRAVRAWALGNRAEFTLLFGPAVTDTGPEEDSPAAVAGQRFAAAFVSLFDRLLAEGRFAPPPAEPEASAELRAQLDAFAACTGFTGDHASDAATRFMLRSWVRFYGLVCMEVFRHLGFVADDLGALFEAELRDLVTGLGVVYRAP</sequence>
<evidence type="ECO:0000256" key="2">
    <source>
        <dbReference type="ARBA" id="ARBA00023125"/>
    </source>
</evidence>
<dbReference type="RefSeq" id="WP_270074377.1">
    <property type="nucleotide sequence ID" value="NZ_JAJAQC010000049.1"/>
</dbReference>
<proteinExistence type="predicted"/>
<dbReference type="InterPro" id="IPR001647">
    <property type="entry name" value="HTH_TetR"/>
</dbReference>
<dbReference type="Pfam" id="PF13305">
    <property type="entry name" value="TetR_C_33"/>
    <property type="match status" value="1"/>
</dbReference>
<dbReference type="InterPro" id="IPR025996">
    <property type="entry name" value="MT1864/Rv1816-like_C"/>
</dbReference>
<keyword evidence="2 4" id="KW-0238">DNA-binding</keyword>
<dbReference type="SUPFAM" id="SSF46689">
    <property type="entry name" value="Homeodomain-like"/>
    <property type="match status" value="1"/>
</dbReference>
<dbReference type="PANTHER" id="PTHR30055:SF243">
    <property type="entry name" value="HTH-TYPE TRANSCRIPTIONAL REGULATOR RV1816"/>
    <property type="match status" value="1"/>
</dbReference>
<organism evidence="6 7">
    <name type="scientific">Streptomonospora mangrovi</name>
    <dbReference type="NCBI Taxonomy" id="2883123"/>
    <lineage>
        <taxon>Bacteria</taxon>
        <taxon>Bacillati</taxon>
        <taxon>Actinomycetota</taxon>
        <taxon>Actinomycetes</taxon>
        <taxon>Streptosporangiales</taxon>
        <taxon>Nocardiopsidaceae</taxon>
        <taxon>Streptomonospora</taxon>
    </lineage>
</organism>
<dbReference type="Pfam" id="PF00440">
    <property type="entry name" value="TetR_N"/>
    <property type="match status" value="1"/>
</dbReference>
<gene>
    <name evidence="6" type="ORF">LG943_22805</name>
</gene>
<accession>A0A9X3NZ78</accession>
<evidence type="ECO:0000256" key="4">
    <source>
        <dbReference type="PROSITE-ProRule" id="PRU00335"/>
    </source>
</evidence>
<dbReference type="PROSITE" id="PS50977">
    <property type="entry name" value="HTH_TETR_2"/>
    <property type="match status" value="1"/>
</dbReference>
<feature type="domain" description="HTH tetR-type" evidence="5">
    <location>
        <begin position="3"/>
        <end position="63"/>
    </location>
</feature>
<dbReference type="Proteomes" id="UP001140076">
    <property type="component" value="Unassembled WGS sequence"/>
</dbReference>
<keyword evidence="7" id="KW-1185">Reference proteome</keyword>
<dbReference type="AlphaFoldDB" id="A0A9X3NZ78"/>
<evidence type="ECO:0000256" key="3">
    <source>
        <dbReference type="ARBA" id="ARBA00023163"/>
    </source>
</evidence>
<dbReference type="GO" id="GO:0000976">
    <property type="term" value="F:transcription cis-regulatory region binding"/>
    <property type="evidence" value="ECO:0007669"/>
    <property type="project" value="TreeGrafter"/>
</dbReference>
<dbReference type="PANTHER" id="PTHR30055">
    <property type="entry name" value="HTH-TYPE TRANSCRIPTIONAL REGULATOR RUTR"/>
    <property type="match status" value="1"/>
</dbReference>